<dbReference type="InterPro" id="IPR014718">
    <property type="entry name" value="GH-type_carb-bd"/>
</dbReference>
<dbReference type="PANTHER" id="PTHR37322:SF3">
    <property type="entry name" value="CHONDROITIN SULFATE ABC EXOLYASE"/>
    <property type="match status" value="1"/>
</dbReference>
<dbReference type="Gene3D" id="2.60.220.10">
    <property type="entry name" value="Polysaccharide lyase family 8-like, C-terminal"/>
    <property type="match status" value="1"/>
</dbReference>
<dbReference type="GO" id="GO:0030246">
    <property type="term" value="F:carbohydrate binding"/>
    <property type="evidence" value="ECO:0007669"/>
    <property type="project" value="InterPro"/>
</dbReference>
<feature type="chain" id="PRO_5038099621" description="Chondroitin AC lyase" evidence="1">
    <location>
        <begin position="25"/>
        <end position="824"/>
    </location>
</feature>
<dbReference type="Gene3D" id="1.50.10.100">
    <property type="entry name" value="Chondroitin AC/alginate lyase"/>
    <property type="match status" value="1"/>
</dbReference>
<dbReference type="Proteomes" id="UP000676169">
    <property type="component" value="Chromosome"/>
</dbReference>
<dbReference type="SUPFAM" id="SSF74650">
    <property type="entry name" value="Galactose mutarotase-like"/>
    <property type="match status" value="1"/>
</dbReference>
<name>A0A975PGN1_9BACT</name>
<evidence type="ECO:0008006" key="4">
    <source>
        <dbReference type="Google" id="ProtNLM"/>
    </source>
</evidence>
<evidence type="ECO:0000313" key="3">
    <source>
        <dbReference type="Proteomes" id="UP000676169"/>
    </source>
</evidence>
<dbReference type="AlphaFoldDB" id="A0A975PGN1"/>
<evidence type="ECO:0000313" key="2">
    <source>
        <dbReference type="EMBL" id="QUE52899.1"/>
    </source>
</evidence>
<sequence length="824" mass="88989">MFRLYANPVVRVAACCALVSSVHAAPEGLDLSKAWSSQSPLPSELDDTGRTAIAKMAAAYPARTVKPNGKGVKEEDLIKAFNDIRTTFGFFGEGRRIEVDDESAKPRPAPAAAGVNSDLVGAVDALSKLYAGCNPDQAARAEALYKELMELWLKSAPKPGDKVRWMGNGYAWRARGPALLGMLHTLPPELRDRTAATIALISGGEWLFREKPETSTDIALNYYPTMFAAIGAMSDPALKWQYLQGVRRGLDLTLLGNEPVSPDGGIIHHEGHHISYASYSFGPILTHETNLARAGFTSSYSTQALARLKLAVDAWAWTTLAGQVPPVFQLRPAPIWNNSKPPGDEPGLTIDFARRVAELEAAGRGEPDISKITDMARVAGSKTYGHIDRVPAAWKDLMTPDNTRPLTGHRPFPVMGAAIHRRDDWTVVVRGANRSWRGAEVYAGPEWPGAYMDEIMQGALFIFSKGANGAPPNVVDSGYGTDGYDPNKVPNASSVQMDNVARAGRGNPDYMGSDAKQGGGVDLDGNGMWAWAPSYCRKSAFFFGNRITLVTRDLTMKGEVTTGLIQTRLADPLVSPLLIDGTARTADGDATLSGKTAHTFLDDKGTGYFVPAGNPDIKIHRSLQQYTYAIPANLKSGLDPKAQPPLKNRKDLAAALPNYTPTQAAFSTAWFDHGKDPQGASCTFTVLVKTTAEDLEKFAATMTGKTPPFALVTSNSLHDFRDVATGTRCVATFVDNAAFEPDGIVSVNRPATVMWTHKNQKLSASLGSTDLKDTRSFEIALEGKWLADGPLPEGATLTPEGARTRLDIPYRNQTAVKFALKRPM</sequence>
<dbReference type="EMBL" id="CP073100">
    <property type="protein sequence ID" value="QUE52899.1"/>
    <property type="molecule type" value="Genomic_DNA"/>
</dbReference>
<dbReference type="GO" id="GO:0003824">
    <property type="term" value="F:catalytic activity"/>
    <property type="evidence" value="ECO:0007669"/>
    <property type="project" value="InterPro"/>
</dbReference>
<evidence type="ECO:0000256" key="1">
    <source>
        <dbReference type="SAM" id="SignalP"/>
    </source>
</evidence>
<dbReference type="KEGG" id="lamb:KBB96_08400"/>
<reference evidence="2" key="1">
    <citation type="submission" date="2021-04" db="EMBL/GenBank/DDBJ databases">
        <title>Luteolibacter sp. 32A isolated from the skin of an Anderson's salamander (Ambystoma andersonii).</title>
        <authorList>
            <person name="Spergser J."/>
            <person name="Busse H.-J."/>
        </authorList>
    </citation>
    <scope>NUCLEOTIDE SEQUENCE</scope>
    <source>
        <strain evidence="2">32A</strain>
    </source>
</reference>
<dbReference type="PANTHER" id="PTHR37322">
    <property type="match status" value="1"/>
</dbReference>
<organism evidence="2 3">
    <name type="scientific">Luteolibacter ambystomatis</name>
    <dbReference type="NCBI Taxonomy" id="2824561"/>
    <lineage>
        <taxon>Bacteria</taxon>
        <taxon>Pseudomonadati</taxon>
        <taxon>Verrucomicrobiota</taxon>
        <taxon>Verrucomicrobiia</taxon>
        <taxon>Verrucomicrobiales</taxon>
        <taxon>Verrucomicrobiaceae</taxon>
        <taxon>Luteolibacter</taxon>
    </lineage>
</organism>
<dbReference type="InterPro" id="IPR039174">
    <property type="entry name" value="Chondroitin_ABC_lyase"/>
</dbReference>
<dbReference type="RefSeq" id="WP_211634243.1">
    <property type="nucleotide sequence ID" value="NZ_CP073100.1"/>
</dbReference>
<dbReference type="InterPro" id="IPR011071">
    <property type="entry name" value="Lyase_8-like_C"/>
</dbReference>
<feature type="signal peptide" evidence="1">
    <location>
        <begin position="1"/>
        <end position="24"/>
    </location>
</feature>
<dbReference type="InterPro" id="IPR011013">
    <property type="entry name" value="Gal_mutarotase_sf_dom"/>
</dbReference>
<proteinExistence type="predicted"/>
<accession>A0A975PGN1</accession>
<dbReference type="GO" id="GO:0006027">
    <property type="term" value="P:glycosaminoglycan catabolic process"/>
    <property type="evidence" value="ECO:0007669"/>
    <property type="project" value="InterPro"/>
</dbReference>
<dbReference type="Gene3D" id="2.70.98.10">
    <property type="match status" value="1"/>
</dbReference>
<protein>
    <recommendedName>
        <fullName evidence="4">Chondroitin AC lyase</fullName>
    </recommendedName>
</protein>
<dbReference type="InterPro" id="IPR008929">
    <property type="entry name" value="Chondroitin_lyas"/>
</dbReference>
<keyword evidence="3" id="KW-1185">Reference proteome</keyword>
<keyword evidence="1" id="KW-0732">Signal</keyword>
<dbReference type="GO" id="GO:0005975">
    <property type="term" value="P:carbohydrate metabolic process"/>
    <property type="evidence" value="ECO:0007669"/>
    <property type="project" value="InterPro"/>
</dbReference>
<gene>
    <name evidence="2" type="ORF">KBB96_08400</name>
</gene>